<dbReference type="OrthoDB" id="370799at2"/>
<dbReference type="EMBL" id="VUKA01000002">
    <property type="protein sequence ID" value="KAA2213646.1"/>
    <property type="molecule type" value="Genomic_DNA"/>
</dbReference>
<evidence type="ECO:0000313" key="1">
    <source>
        <dbReference type="EMBL" id="KAA2213646.1"/>
    </source>
</evidence>
<evidence type="ECO:0000313" key="2">
    <source>
        <dbReference type="Proteomes" id="UP000322110"/>
    </source>
</evidence>
<dbReference type="RefSeq" id="WP_149811303.1">
    <property type="nucleotide sequence ID" value="NZ_VUKA01000002.1"/>
</dbReference>
<keyword evidence="2" id="KW-1185">Reference proteome</keyword>
<gene>
    <name evidence="1" type="ORF">F0Q34_06105</name>
</gene>
<protein>
    <submittedName>
        <fullName evidence="1">Uncharacterized protein</fullName>
    </submittedName>
</protein>
<dbReference type="AlphaFoldDB" id="A0A5B2TGL9"/>
<organism evidence="1 2">
    <name type="scientific">Teichococcus oryzae</name>
    <dbReference type="NCBI Taxonomy" id="1608942"/>
    <lineage>
        <taxon>Bacteria</taxon>
        <taxon>Pseudomonadati</taxon>
        <taxon>Pseudomonadota</taxon>
        <taxon>Alphaproteobacteria</taxon>
        <taxon>Acetobacterales</taxon>
        <taxon>Roseomonadaceae</taxon>
        <taxon>Roseomonas</taxon>
    </lineage>
</organism>
<sequence>MAKPSDSPALRALAWAEQGAFDPAHEIVQNCEGDPACDWVHAHLHRWEGDLANAAYWYRRAGRPVAGGDLVAERAAIRAALEGRQG</sequence>
<name>A0A5B2TGL9_9PROT</name>
<dbReference type="Proteomes" id="UP000322110">
    <property type="component" value="Unassembled WGS sequence"/>
</dbReference>
<proteinExistence type="predicted"/>
<comment type="caution">
    <text evidence="1">The sequence shown here is derived from an EMBL/GenBank/DDBJ whole genome shotgun (WGS) entry which is preliminary data.</text>
</comment>
<accession>A0A5B2TGL9</accession>
<reference evidence="1 2" key="1">
    <citation type="journal article" date="2015" name="Int. J. Syst. Evol. Microbiol.">
        <title>Roseomonas oryzae sp. nov., isolated from paddy rhizosphere soil.</title>
        <authorList>
            <person name="Ramaprasad E.V."/>
            <person name="Sasikala Ch."/>
            <person name="Ramana Ch.V."/>
        </authorList>
    </citation>
    <scope>NUCLEOTIDE SEQUENCE [LARGE SCALE GENOMIC DNA]</scope>
    <source>
        <strain evidence="1 2">KCTC 42542</strain>
    </source>
</reference>